<dbReference type="Gene3D" id="3.30.70.3090">
    <property type="entry name" value="ORF SCO4226, nickel-binding ferredoxin-like monomer"/>
    <property type="match status" value="1"/>
</dbReference>
<dbReference type="Proteomes" id="UP000640489">
    <property type="component" value="Unassembled WGS sequence"/>
</dbReference>
<dbReference type="InterPro" id="IPR042557">
    <property type="entry name" value="SCO4226"/>
</dbReference>
<dbReference type="RefSeq" id="WP_194707227.1">
    <property type="nucleotide sequence ID" value="NZ_JADKPN010000007.1"/>
</dbReference>
<evidence type="ECO:0000313" key="1">
    <source>
        <dbReference type="EMBL" id="MBF4764048.1"/>
    </source>
</evidence>
<protein>
    <submittedName>
        <fullName evidence="1">DUF4242 domain-containing protein</fullName>
    </submittedName>
</protein>
<sequence>MTLFMDAHTIEGGVSITDVAAAHAADLATQDSHGVNYVRYWVDEAAGKIFCLVEAPDADAAAAVHREAHGLVADEIYTVTEGV</sequence>
<accession>A0A930VFM5</accession>
<comment type="caution">
    <text evidence="1">The sequence shown here is derived from an EMBL/GenBank/DDBJ whole genome shotgun (WGS) entry which is preliminary data.</text>
</comment>
<proteinExistence type="predicted"/>
<evidence type="ECO:0000313" key="2">
    <source>
        <dbReference type="Proteomes" id="UP000640489"/>
    </source>
</evidence>
<gene>
    <name evidence="1" type="ORF">ISU07_13010</name>
</gene>
<organism evidence="1 2">
    <name type="scientific">Nocardioides islandensis</name>
    <dbReference type="NCBI Taxonomy" id="433663"/>
    <lineage>
        <taxon>Bacteria</taxon>
        <taxon>Bacillati</taxon>
        <taxon>Actinomycetota</taxon>
        <taxon>Actinomycetes</taxon>
        <taxon>Propionibacteriales</taxon>
        <taxon>Nocardioidaceae</taxon>
        <taxon>Nocardioides</taxon>
    </lineage>
</organism>
<dbReference type="Pfam" id="PF14026">
    <property type="entry name" value="SCO4226-like"/>
    <property type="match status" value="1"/>
</dbReference>
<keyword evidence="2" id="KW-1185">Reference proteome</keyword>
<dbReference type="EMBL" id="JADKPN010000007">
    <property type="protein sequence ID" value="MBF4764048.1"/>
    <property type="molecule type" value="Genomic_DNA"/>
</dbReference>
<dbReference type="AlphaFoldDB" id="A0A930VFM5"/>
<dbReference type="InterPro" id="IPR025336">
    <property type="entry name" value="SCO4226-like"/>
</dbReference>
<reference evidence="1" key="1">
    <citation type="submission" date="2020-11" db="EMBL/GenBank/DDBJ databases">
        <title>Nocardioides sp. nov., isolated from Soil of Cynanchum wilfordii Hemsley rhizosphere.</title>
        <authorList>
            <person name="Lee J.-S."/>
            <person name="Suh M.K."/>
            <person name="Kim J.-S."/>
        </authorList>
    </citation>
    <scope>NUCLEOTIDE SEQUENCE</scope>
    <source>
        <strain evidence="1">KCTC 19275</strain>
    </source>
</reference>
<name>A0A930VFM5_9ACTN</name>